<dbReference type="PROSITE" id="PS51094">
    <property type="entry name" value="PTS_EIIA_TYPE_2"/>
    <property type="match status" value="1"/>
</dbReference>
<dbReference type="KEGG" id="tio:INP52_03180"/>
<feature type="domain" description="PTS EIIA type-2" evidence="1">
    <location>
        <begin position="7"/>
        <end position="154"/>
    </location>
</feature>
<accession>A0A7S7RUG0</accession>
<dbReference type="InterPro" id="IPR016152">
    <property type="entry name" value="PTrfase/Anion_transptr"/>
</dbReference>
<dbReference type="Proteomes" id="UP000593735">
    <property type="component" value="Chromosome"/>
</dbReference>
<dbReference type="PANTHER" id="PTHR47738">
    <property type="entry name" value="PTS SYSTEM FRUCTOSE-LIKE EIIA COMPONENT-RELATED"/>
    <property type="match status" value="1"/>
</dbReference>
<organism evidence="2 3">
    <name type="scientific">Thermophilibacter immobilis</name>
    <dbReference type="NCBI Taxonomy" id="2779519"/>
    <lineage>
        <taxon>Bacteria</taxon>
        <taxon>Bacillati</taxon>
        <taxon>Actinomycetota</taxon>
        <taxon>Coriobacteriia</taxon>
        <taxon>Coriobacteriales</taxon>
        <taxon>Atopobiaceae</taxon>
        <taxon>Thermophilibacter</taxon>
    </lineage>
</organism>
<name>A0A7S7RUG0_9ACTN</name>
<reference evidence="2 3" key="1">
    <citation type="submission" date="2020-10" db="EMBL/GenBank/DDBJ databases">
        <title>Olsenella immobilis sp.nov., isolated from the mud in a fermentation cellar used for the production of Chinese strong-flavoured liquor.</title>
        <authorList>
            <person name="Lu L."/>
        </authorList>
    </citation>
    <scope>NUCLEOTIDE SEQUENCE [LARGE SCALE GENOMIC DNA]</scope>
    <source>
        <strain evidence="2 3">LZLJ-2</strain>
    </source>
</reference>
<dbReference type="SUPFAM" id="SSF55804">
    <property type="entry name" value="Phoshotransferase/anion transport protein"/>
    <property type="match status" value="1"/>
</dbReference>
<proteinExistence type="predicted"/>
<keyword evidence="2" id="KW-0762">Sugar transport</keyword>
<evidence type="ECO:0000313" key="2">
    <source>
        <dbReference type="EMBL" id="QOY61216.1"/>
    </source>
</evidence>
<keyword evidence="2" id="KW-0813">Transport</keyword>
<dbReference type="PANTHER" id="PTHR47738:SF3">
    <property type="entry name" value="PHOSPHOTRANSFERASE SYSTEM MANNITOL_FRUCTOSE-SPECIFIC IIA DOMAIN CONTAINING PROTEIN"/>
    <property type="match status" value="1"/>
</dbReference>
<dbReference type="Gene3D" id="3.40.930.10">
    <property type="entry name" value="Mannitol-specific EII, Chain A"/>
    <property type="match status" value="1"/>
</dbReference>
<evidence type="ECO:0000313" key="3">
    <source>
        <dbReference type="Proteomes" id="UP000593735"/>
    </source>
</evidence>
<dbReference type="InterPro" id="IPR002178">
    <property type="entry name" value="PTS_EIIA_type-2_dom"/>
</dbReference>
<dbReference type="EMBL" id="CP063767">
    <property type="protein sequence ID" value="QOY61216.1"/>
    <property type="molecule type" value="Genomic_DNA"/>
</dbReference>
<sequence length="156" mass="17314">MSTIDVDLLKPDLVLLDFEADDRLDFFRRLAERLKSAGYVKETWLEAILEREKDYPTGLECTAISVALPHVDPIHLLRPYIAIVKPSHPLEFDGMADTGLVNAQLIVNLGVMAHEESQVAVLQAFLGIFIDDEASADIMAQTTPEAMIATVKKYCA</sequence>
<gene>
    <name evidence="2" type="ORF">INP52_03180</name>
</gene>
<protein>
    <submittedName>
        <fullName evidence="2">PTS sugar transporter subunit IIA</fullName>
    </submittedName>
</protein>
<keyword evidence="3" id="KW-1185">Reference proteome</keyword>
<dbReference type="Pfam" id="PF00359">
    <property type="entry name" value="PTS_EIIA_2"/>
    <property type="match status" value="1"/>
</dbReference>
<evidence type="ECO:0000259" key="1">
    <source>
        <dbReference type="PROSITE" id="PS51094"/>
    </source>
</evidence>
<dbReference type="InterPro" id="IPR051541">
    <property type="entry name" value="PTS_SugarTrans_NitroReg"/>
</dbReference>
<dbReference type="AlphaFoldDB" id="A0A7S7RUG0"/>
<dbReference type="RefSeq" id="WP_194372343.1">
    <property type="nucleotide sequence ID" value="NZ_CP063767.1"/>
</dbReference>